<keyword evidence="2" id="KW-1185">Reference proteome</keyword>
<sequence>MANINKSARWKYRLLLEDIGSDWGSSTFSS</sequence>
<organism evidence="3">
    <name type="scientific">Onchocerca flexuosa</name>
    <dbReference type="NCBI Taxonomy" id="387005"/>
    <lineage>
        <taxon>Eukaryota</taxon>
        <taxon>Metazoa</taxon>
        <taxon>Ecdysozoa</taxon>
        <taxon>Nematoda</taxon>
        <taxon>Chromadorea</taxon>
        <taxon>Rhabditida</taxon>
        <taxon>Spirurina</taxon>
        <taxon>Spiruromorpha</taxon>
        <taxon>Filarioidea</taxon>
        <taxon>Onchocercidae</taxon>
        <taxon>Onchocerca</taxon>
    </lineage>
</organism>
<proteinExistence type="predicted"/>
<protein>
    <submittedName>
        <fullName evidence="1 3">Uncharacterized protein</fullName>
    </submittedName>
</protein>
<reference evidence="3" key="1">
    <citation type="submission" date="2016-06" db="UniProtKB">
        <authorList>
            <consortium name="WormBaseParasite"/>
        </authorList>
    </citation>
    <scope>IDENTIFICATION</scope>
</reference>
<reference evidence="1 2" key="2">
    <citation type="submission" date="2018-11" db="EMBL/GenBank/DDBJ databases">
        <authorList>
            <consortium name="Pathogen Informatics"/>
        </authorList>
    </citation>
    <scope>NUCLEOTIDE SEQUENCE [LARGE SCALE GENOMIC DNA]</scope>
</reference>
<evidence type="ECO:0000313" key="1">
    <source>
        <dbReference type="EMBL" id="VDO82249.1"/>
    </source>
</evidence>
<dbReference type="Proteomes" id="UP000267606">
    <property type="component" value="Unassembled WGS sequence"/>
</dbReference>
<dbReference type="EMBL" id="UZAJ01018471">
    <property type="protein sequence ID" value="VDO82249.1"/>
    <property type="molecule type" value="Genomic_DNA"/>
</dbReference>
<accession>A0A183HXD0</accession>
<name>A0A183HXD0_9BILA</name>
<dbReference type="WBParaSite" id="OFLC_0001214201-mRNA-1">
    <property type="protein sequence ID" value="OFLC_0001214201-mRNA-1"/>
    <property type="gene ID" value="OFLC_0001214201"/>
</dbReference>
<gene>
    <name evidence="1" type="ORF">OFLC_LOCUS12140</name>
</gene>
<evidence type="ECO:0000313" key="2">
    <source>
        <dbReference type="Proteomes" id="UP000267606"/>
    </source>
</evidence>
<evidence type="ECO:0000313" key="3">
    <source>
        <dbReference type="WBParaSite" id="OFLC_0001214201-mRNA-1"/>
    </source>
</evidence>
<dbReference type="AlphaFoldDB" id="A0A183HXD0"/>